<dbReference type="Gene3D" id="3.40.50.300">
    <property type="entry name" value="P-loop containing nucleotide triphosphate hydrolases"/>
    <property type="match status" value="1"/>
</dbReference>
<evidence type="ECO:0000313" key="1">
    <source>
        <dbReference type="EMBL" id="ALP54990.1"/>
    </source>
</evidence>
<accession>A0A0S2TIK0</accession>
<dbReference type="PANTHER" id="PTHR34301">
    <property type="entry name" value="DNA-BINDING PROTEIN-RELATED"/>
    <property type="match status" value="1"/>
</dbReference>
<evidence type="ECO:0000313" key="2">
    <source>
        <dbReference type="Proteomes" id="UP000055136"/>
    </source>
</evidence>
<sequence length="369" mass="42045">MDEWHFPRPELADHYLNLLELGISSSLAIIAPRRKGKTLFVLQDLAPLAQKRNYLPVYASLWQNINAPHEGLILALEEAVQTIDKRATLRRLLNAKIKKTTVSNELLGKMEVEFANAPAKANNKELAYLEQLLGELEKKAGKKTVLLLIDEVQHLSTSKVFDPLTHTLRTMLDKRQGRVKSIFTGSSRHYMNLLFNESQSPFYHFVETVPFPDLDDEFIAFLSSKLSEEHGIDAGHQALKKAFERLDHSPYWMMKIIAHMVTFKQTLPKAEEYILQLMEAAEGFATLAKKVRPVDRIVFLALCDGKNPFSRELMARIDRETDVKGVAPNIQRSIKRLSEANLISQTRKGEYHIEKPGLKRYLTRDGGAD</sequence>
<dbReference type="EMBL" id="CP013100">
    <property type="protein sequence ID" value="ALP54990.1"/>
    <property type="molecule type" value="Genomic_DNA"/>
</dbReference>
<keyword evidence="1" id="KW-0614">Plasmid</keyword>
<dbReference type="SUPFAM" id="SSF52540">
    <property type="entry name" value="P-loop containing nucleoside triphosphate hydrolases"/>
    <property type="match status" value="1"/>
</dbReference>
<geneLocation type="plasmid" evidence="1 2">
    <name>unnamed</name>
</geneLocation>
<protein>
    <recommendedName>
        <fullName evidence="3">ATPase domain-containing protein</fullName>
    </recommendedName>
</protein>
<reference evidence="1" key="1">
    <citation type="submission" date="2015-10" db="EMBL/GenBank/DDBJ databases">
        <title>Description of Candidatus Tenderia electrophaga gen. nov, sp. nov., an Uncultivated Electroautotroph from a Biocathode Enrichment.</title>
        <authorList>
            <person name="Eddie B.J."/>
            <person name="Malanoski A.P."/>
            <person name="Wang Z."/>
            <person name="Hall R.J."/>
            <person name="Oh S.D."/>
            <person name="Heiner C."/>
            <person name="Lin B."/>
            <person name="Strycharz-Glaven S.M."/>
        </authorList>
    </citation>
    <scope>NUCLEOTIDE SEQUENCE [LARGE SCALE GENOMIC DNA]</scope>
    <source>
        <strain evidence="1">NRL1</strain>
        <plasmid evidence="1">unnamed</plasmid>
    </source>
</reference>
<gene>
    <name evidence="1" type="ORF">Tel_17190</name>
</gene>
<dbReference type="Proteomes" id="UP000055136">
    <property type="component" value="Plasmid unnamed"/>
</dbReference>
<organism evidence="1 2">
    <name type="scientific">Candidatus Tenderia electrophaga</name>
    <dbReference type="NCBI Taxonomy" id="1748243"/>
    <lineage>
        <taxon>Bacteria</taxon>
        <taxon>Pseudomonadati</taxon>
        <taxon>Pseudomonadota</taxon>
        <taxon>Gammaproteobacteria</taxon>
        <taxon>Candidatus Tenderiales</taxon>
        <taxon>Candidatus Tenderiaceae</taxon>
        <taxon>Candidatus Tenderia</taxon>
    </lineage>
</organism>
<evidence type="ECO:0008006" key="3">
    <source>
        <dbReference type="Google" id="ProtNLM"/>
    </source>
</evidence>
<dbReference type="AlphaFoldDB" id="A0A0S2TIK0"/>
<keyword evidence="2" id="KW-1185">Reference proteome</keyword>
<dbReference type="InterPro" id="IPR027417">
    <property type="entry name" value="P-loop_NTPase"/>
</dbReference>
<name>A0A0S2TIK0_9GAMM</name>
<dbReference type="KEGG" id="tee:Tel_17190"/>
<dbReference type="PANTHER" id="PTHR34301:SF8">
    <property type="entry name" value="ATPASE DOMAIN-CONTAINING PROTEIN"/>
    <property type="match status" value="1"/>
</dbReference>
<proteinExistence type="predicted"/>